<evidence type="ECO:0000313" key="9">
    <source>
        <dbReference type="EMBL" id="WAR14808.1"/>
    </source>
</evidence>
<comment type="subcellular location">
    <subcellularLocation>
        <location evidence="1">Cytoplasm</location>
        <location evidence="1">Cytoskeleton</location>
        <location evidence="1">Cilium basal body</location>
    </subcellularLocation>
</comment>
<sequence>MYPNISIINNKTLPNNNQAPFSSQPGLLERPPLAAHLEEARYKIFVAGKSGVGKSATVAKLTGHDIPKTHMETPGLQTSTCFWPGKIIDVNKACTERVDCILFLFSLVDKSSFDELHALISRLSTPNSNVAKLVIATNEVTQRDIRDFEKAWQIPVLKVKNIPDINQSDINDTIHTLNSI</sequence>
<gene>
    <name evidence="9" type="ORF">MAR_004913</name>
</gene>
<dbReference type="InterPro" id="IPR039677">
    <property type="entry name" value="RSG1"/>
</dbReference>
<keyword evidence="3" id="KW-0813">Transport</keyword>
<organism evidence="9 10">
    <name type="scientific">Mya arenaria</name>
    <name type="common">Soft-shell clam</name>
    <dbReference type="NCBI Taxonomy" id="6604"/>
    <lineage>
        <taxon>Eukaryota</taxon>
        <taxon>Metazoa</taxon>
        <taxon>Spiralia</taxon>
        <taxon>Lophotrochozoa</taxon>
        <taxon>Mollusca</taxon>
        <taxon>Bivalvia</taxon>
        <taxon>Autobranchia</taxon>
        <taxon>Heteroconchia</taxon>
        <taxon>Euheterodonta</taxon>
        <taxon>Imparidentia</taxon>
        <taxon>Neoheterodontei</taxon>
        <taxon>Myida</taxon>
        <taxon>Myoidea</taxon>
        <taxon>Myidae</taxon>
        <taxon>Mya</taxon>
    </lineage>
</organism>
<keyword evidence="10" id="KW-1185">Reference proteome</keyword>
<evidence type="ECO:0000256" key="3">
    <source>
        <dbReference type="ARBA" id="ARBA00022448"/>
    </source>
</evidence>
<dbReference type="Gene3D" id="3.40.50.300">
    <property type="entry name" value="P-loop containing nucleotide triphosphate hydrolases"/>
    <property type="match status" value="1"/>
</dbReference>
<evidence type="ECO:0000256" key="6">
    <source>
        <dbReference type="ARBA" id="ARBA00023134"/>
    </source>
</evidence>
<evidence type="ECO:0000256" key="5">
    <source>
        <dbReference type="ARBA" id="ARBA00022927"/>
    </source>
</evidence>
<feature type="non-terminal residue" evidence="9">
    <location>
        <position position="180"/>
    </location>
</feature>
<evidence type="ECO:0000256" key="2">
    <source>
        <dbReference type="ARBA" id="ARBA00006270"/>
    </source>
</evidence>
<keyword evidence="6" id="KW-0547">Nucleotide-binding</keyword>
<keyword evidence="8" id="KW-0966">Cell projection</keyword>
<evidence type="ECO:0000313" key="10">
    <source>
        <dbReference type="Proteomes" id="UP001164746"/>
    </source>
</evidence>
<name>A0ABY7EXZ5_MYAAR</name>
<evidence type="ECO:0000256" key="4">
    <source>
        <dbReference type="ARBA" id="ARBA00022490"/>
    </source>
</evidence>
<keyword evidence="7" id="KW-0206">Cytoskeleton</keyword>
<dbReference type="EMBL" id="CP111020">
    <property type="protein sequence ID" value="WAR14808.1"/>
    <property type="molecule type" value="Genomic_DNA"/>
</dbReference>
<comment type="similarity">
    <text evidence="2">Belongs to the small GTPase superfamily. Rab family.</text>
</comment>
<evidence type="ECO:0000256" key="7">
    <source>
        <dbReference type="ARBA" id="ARBA00023212"/>
    </source>
</evidence>
<dbReference type="InterPro" id="IPR027417">
    <property type="entry name" value="P-loop_NTPase"/>
</dbReference>
<dbReference type="PANTHER" id="PTHR14983:SF1">
    <property type="entry name" value="CILIOGENESIS AND PLANAR POLARITY EFFECTOR 2"/>
    <property type="match status" value="1"/>
</dbReference>
<keyword evidence="4" id="KW-0963">Cytoplasm</keyword>
<proteinExistence type="inferred from homology"/>
<keyword evidence="5" id="KW-0653">Protein transport</keyword>
<accession>A0ABY7EXZ5</accession>
<dbReference type="Proteomes" id="UP001164746">
    <property type="component" value="Chromosome 9"/>
</dbReference>
<reference evidence="9" key="1">
    <citation type="submission" date="2022-11" db="EMBL/GenBank/DDBJ databases">
        <title>Centuries of genome instability and evolution in soft-shell clam transmissible cancer (bioRxiv).</title>
        <authorList>
            <person name="Hart S.F.M."/>
            <person name="Yonemitsu M.A."/>
            <person name="Giersch R.M."/>
            <person name="Beal B.F."/>
            <person name="Arriagada G."/>
            <person name="Davis B.W."/>
            <person name="Ostrander E.A."/>
            <person name="Goff S.P."/>
            <person name="Metzger M.J."/>
        </authorList>
    </citation>
    <scope>NUCLEOTIDE SEQUENCE</scope>
    <source>
        <strain evidence="9">MELC-2E11</strain>
        <tissue evidence="9">Siphon/mantle</tissue>
    </source>
</reference>
<protein>
    <submittedName>
        <fullName evidence="9">CPLN2-like protein</fullName>
    </submittedName>
</protein>
<evidence type="ECO:0000256" key="1">
    <source>
        <dbReference type="ARBA" id="ARBA00004120"/>
    </source>
</evidence>
<dbReference type="SUPFAM" id="SSF52540">
    <property type="entry name" value="P-loop containing nucleoside triphosphate hydrolases"/>
    <property type="match status" value="1"/>
</dbReference>
<evidence type="ECO:0000256" key="8">
    <source>
        <dbReference type="ARBA" id="ARBA00023273"/>
    </source>
</evidence>
<keyword evidence="6" id="KW-0342">GTP-binding</keyword>
<dbReference type="PANTHER" id="PTHR14983">
    <property type="entry name" value="CILIOGENESIS AND PLANAR POLARITY EFFECTOR 2"/>
    <property type="match status" value="1"/>
</dbReference>